<keyword evidence="2" id="KW-0812">Transmembrane</keyword>
<feature type="transmembrane region" description="Helical" evidence="2">
    <location>
        <begin position="6"/>
        <end position="30"/>
    </location>
</feature>
<feature type="domain" description="Nitrate/nitrite sensing protein" evidence="3">
    <location>
        <begin position="53"/>
        <end position="255"/>
    </location>
</feature>
<dbReference type="OrthoDB" id="9180266at2"/>
<proteinExistence type="predicted"/>
<reference evidence="4 5" key="1">
    <citation type="submission" date="2018-07" db="EMBL/GenBank/DDBJ databases">
        <title>Corallincola holothuriorum sp. nov., a new facultative anaerobe isolated from sea cucumber Apostichopus japonicus.</title>
        <authorList>
            <person name="Xia H."/>
        </authorList>
    </citation>
    <scope>NUCLEOTIDE SEQUENCE [LARGE SCALE GENOMIC DNA]</scope>
    <source>
        <strain evidence="4 5">C4</strain>
    </source>
</reference>
<gene>
    <name evidence="4" type="ORF">DU002_09110</name>
</gene>
<sequence>MLNTHIDISIVVTLVTALLFLVLVISWVHLRNKQAMTERVSNGLAWLKSFRQLLTLIQQHRGLTNGYLCGDSGLNKRILPLQGKATRLIRQLQLSDSWLADNPEWQGIERHWQRLSTGFNNQTSTNNLEQHNKLITNLLYLVDDCGEAHRLYELKDQQGRSIRYLWQSLLVTAEHIGQARAIGTGVAASGQCDSVDRIRLAYLQKAIADFVAVERAMNKTALSNLLQVLAQEVITDRPTVSANDYFDIATQALEEVFVSFDQAIEALQETPSGFTQQAQAPKGSGYATNPQHV</sequence>
<comment type="caution">
    <text evidence="4">The sequence shown here is derived from an EMBL/GenBank/DDBJ whole genome shotgun (WGS) entry which is preliminary data.</text>
</comment>
<keyword evidence="5" id="KW-1185">Reference proteome</keyword>
<dbReference type="RefSeq" id="WP_114338055.1">
    <property type="nucleotide sequence ID" value="NZ_QPID01000004.1"/>
</dbReference>
<protein>
    <recommendedName>
        <fullName evidence="3">Nitrate/nitrite sensing protein domain-containing protein</fullName>
    </recommendedName>
</protein>
<keyword evidence="2" id="KW-0472">Membrane</keyword>
<evidence type="ECO:0000256" key="1">
    <source>
        <dbReference type="SAM" id="MobiDB-lite"/>
    </source>
</evidence>
<evidence type="ECO:0000313" key="5">
    <source>
        <dbReference type="Proteomes" id="UP000252558"/>
    </source>
</evidence>
<organism evidence="4 5">
    <name type="scientific">Corallincola holothuriorum</name>
    <dbReference type="NCBI Taxonomy" id="2282215"/>
    <lineage>
        <taxon>Bacteria</taxon>
        <taxon>Pseudomonadati</taxon>
        <taxon>Pseudomonadota</taxon>
        <taxon>Gammaproteobacteria</taxon>
        <taxon>Alteromonadales</taxon>
        <taxon>Psychromonadaceae</taxon>
        <taxon>Corallincola</taxon>
    </lineage>
</organism>
<accession>A0A368NIZ7</accession>
<dbReference type="AlphaFoldDB" id="A0A368NIZ7"/>
<dbReference type="InterPro" id="IPR013587">
    <property type="entry name" value="Nitrate/nitrite_sensing"/>
</dbReference>
<evidence type="ECO:0000313" key="4">
    <source>
        <dbReference type="EMBL" id="RCU50567.1"/>
    </source>
</evidence>
<dbReference type="Pfam" id="PF08376">
    <property type="entry name" value="NIT"/>
    <property type="match status" value="1"/>
</dbReference>
<dbReference type="EMBL" id="QPID01000004">
    <property type="protein sequence ID" value="RCU50567.1"/>
    <property type="molecule type" value="Genomic_DNA"/>
</dbReference>
<feature type="region of interest" description="Disordered" evidence="1">
    <location>
        <begin position="273"/>
        <end position="293"/>
    </location>
</feature>
<evidence type="ECO:0000256" key="2">
    <source>
        <dbReference type="SAM" id="Phobius"/>
    </source>
</evidence>
<dbReference type="Proteomes" id="UP000252558">
    <property type="component" value="Unassembled WGS sequence"/>
</dbReference>
<name>A0A368NIZ7_9GAMM</name>
<evidence type="ECO:0000259" key="3">
    <source>
        <dbReference type="Pfam" id="PF08376"/>
    </source>
</evidence>
<keyword evidence="2" id="KW-1133">Transmembrane helix</keyword>